<keyword evidence="1" id="KW-0812">Transmembrane</keyword>
<dbReference type="SUPFAM" id="SSF53623">
    <property type="entry name" value="MurD-like peptide ligases, catalytic domain"/>
    <property type="match status" value="1"/>
</dbReference>
<dbReference type="Gene3D" id="3.40.50.720">
    <property type="entry name" value="NAD(P)-binding Rossmann-like Domain"/>
    <property type="match status" value="1"/>
</dbReference>
<keyword evidence="1" id="KW-1133">Transmembrane helix</keyword>
<dbReference type="Gene3D" id="3.40.1190.10">
    <property type="entry name" value="Mur-like, catalytic domain"/>
    <property type="match status" value="1"/>
</dbReference>
<dbReference type="PANTHER" id="PTHR43445">
    <property type="entry name" value="UDP-N-ACETYLMURAMATE--L-ALANINE LIGASE-RELATED"/>
    <property type="match status" value="1"/>
</dbReference>
<evidence type="ECO:0000313" key="5">
    <source>
        <dbReference type="Proteomes" id="UP000177932"/>
    </source>
</evidence>
<reference evidence="4 5" key="1">
    <citation type="journal article" date="2016" name="Nat. Commun.">
        <title>Thousands of microbial genomes shed light on interconnected biogeochemical processes in an aquifer system.</title>
        <authorList>
            <person name="Anantharaman K."/>
            <person name="Brown C.T."/>
            <person name="Hug L.A."/>
            <person name="Sharon I."/>
            <person name="Castelle C.J."/>
            <person name="Probst A.J."/>
            <person name="Thomas B.C."/>
            <person name="Singh A."/>
            <person name="Wilkins M.J."/>
            <person name="Karaoz U."/>
            <person name="Brodie E.L."/>
            <person name="Williams K.H."/>
            <person name="Hubbard S.S."/>
            <person name="Banfield J.F."/>
        </authorList>
    </citation>
    <scope>NUCLEOTIDE SEQUENCE [LARGE SCALE GENOMIC DNA]</scope>
</reference>
<organism evidence="4 5">
    <name type="scientific">Candidatus Spechtbacteria bacterium RIFCSPHIGHO2_01_FULL_43_30</name>
    <dbReference type="NCBI Taxonomy" id="1802158"/>
    <lineage>
        <taxon>Bacteria</taxon>
        <taxon>Candidatus Spechtiibacteriota</taxon>
    </lineage>
</organism>
<evidence type="ECO:0000259" key="3">
    <source>
        <dbReference type="Pfam" id="PF08245"/>
    </source>
</evidence>
<feature type="domain" description="Mur ligase central" evidence="3">
    <location>
        <begin position="119"/>
        <end position="261"/>
    </location>
</feature>
<feature type="domain" description="Mur ligase N-terminal catalytic" evidence="2">
    <location>
        <begin position="15"/>
        <end position="113"/>
    </location>
</feature>
<evidence type="ECO:0008006" key="6">
    <source>
        <dbReference type="Google" id="ProtNLM"/>
    </source>
</evidence>
<proteinExistence type="predicted"/>
<dbReference type="InterPro" id="IPR013221">
    <property type="entry name" value="Mur_ligase_cen"/>
</dbReference>
<dbReference type="GO" id="GO:0016881">
    <property type="term" value="F:acid-amino acid ligase activity"/>
    <property type="evidence" value="ECO:0007669"/>
    <property type="project" value="InterPro"/>
</dbReference>
<dbReference type="PANTHER" id="PTHR43445:SF5">
    <property type="entry name" value="UDP-N-ACETYLMURAMATE--L-ALANYL-GAMMA-D-GLUTAMYL-MESO-2,6-DIAMINOHEPTANDIOATE LIGASE"/>
    <property type="match status" value="1"/>
</dbReference>
<keyword evidence="1" id="KW-0472">Membrane</keyword>
<feature type="transmembrane region" description="Helical" evidence="1">
    <location>
        <begin position="12"/>
        <end position="32"/>
    </location>
</feature>
<dbReference type="InterPro" id="IPR036615">
    <property type="entry name" value="Mur_ligase_C_dom_sf"/>
</dbReference>
<dbReference type="InterPro" id="IPR000713">
    <property type="entry name" value="Mur_ligase_N"/>
</dbReference>
<dbReference type="Pfam" id="PF01225">
    <property type="entry name" value="Mur_ligase"/>
    <property type="match status" value="1"/>
</dbReference>
<dbReference type="Proteomes" id="UP000177932">
    <property type="component" value="Unassembled WGS sequence"/>
</dbReference>
<accession>A0A1G2H413</accession>
<protein>
    <recommendedName>
        <fullName evidence="6">UDP-N-acetylmuramate:L-alanyl-gamma-D-glutamyl-meso-diaminopimelate ligase</fullName>
    </recommendedName>
</protein>
<sequence length="453" mass="50837">MTSTKQKQNKAGSYVHIVGICGVTMAPLAVLYKNMGWKVTGSDRGFFPPMSTYLEENGIKIMPGFKAEHLKENPDFVLVMAFITESNPEILEAKQKNIPVKVYADVLPELIERQNSVVISGDCGKTSTTAAVSWLLQSAGYNPSFMIGGIPKNFEHGIRKTDSLWSVMEGDEYVASSWDKTPRFLYYNPKYLILTDARWDHMDKYETEEEYVDIFRKLANKVPSDGVIIANKKGRNIDKIIGSLTSSKKPEVIFYTEDDSRDFKLPFMGKIWAENLGAAIKLARRIGIKDKEIQRGLSSFSGVKRRQEVRFRGERVVVIDDNAHTPVKVSGGLEALSQMFPDYKFLVVYEPGNRSAAALNDKGYKDCFMKADSVILPKVSSASSDVQEFNGKLAQSIGSFYGDLAYIDNDEEVIARIKKIADNAIGLREKLAVVFMSQKGFRRMMEDSISLLR</sequence>
<evidence type="ECO:0000259" key="2">
    <source>
        <dbReference type="Pfam" id="PF01225"/>
    </source>
</evidence>
<gene>
    <name evidence="4" type="ORF">A2827_02115</name>
</gene>
<evidence type="ECO:0000256" key="1">
    <source>
        <dbReference type="SAM" id="Phobius"/>
    </source>
</evidence>
<dbReference type="SUPFAM" id="SSF53244">
    <property type="entry name" value="MurD-like peptide ligases, peptide-binding domain"/>
    <property type="match status" value="1"/>
</dbReference>
<dbReference type="EMBL" id="MHOD01000034">
    <property type="protein sequence ID" value="OGZ57234.1"/>
    <property type="molecule type" value="Genomic_DNA"/>
</dbReference>
<comment type="caution">
    <text evidence="4">The sequence shown here is derived from an EMBL/GenBank/DDBJ whole genome shotgun (WGS) entry which is preliminary data.</text>
</comment>
<name>A0A1G2H413_9BACT</name>
<dbReference type="Pfam" id="PF08245">
    <property type="entry name" value="Mur_ligase_M"/>
    <property type="match status" value="1"/>
</dbReference>
<dbReference type="AlphaFoldDB" id="A0A1G2H413"/>
<dbReference type="STRING" id="1802158.A2827_02115"/>
<dbReference type="GO" id="GO:0005524">
    <property type="term" value="F:ATP binding"/>
    <property type="evidence" value="ECO:0007669"/>
    <property type="project" value="InterPro"/>
</dbReference>
<evidence type="ECO:0000313" key="4">
    <source>
        <dbReference type="EMBL" id="OGZ57234.1"/>
    </source>
</evidence>
<dbReference type="InterPro" id="IPR036565">
    <property type="entry name" value="Mur-like_cat_sf"/>
</dbReference>
<dbReference type="Gene3D" id="3.90.190.20">
    <property type="entry name" value="Mur ligase, C-terminal domain"/>
    <property type="match status" value="1"/>
</dbReference>
<dbReference type="InterPro" id="IPR050061">
    <property type="entry name" value="MurCDEF_pg_biosynth"/>
</dbReference>
<dbReference type="SUPFAM" id="SSF51984">
    <property type="entry name" value="MurCD N-terminal domain"/>
    <property type="match status" value="1"/>
</dbReference>